<dbReference type="RefSeq" id="WP_270149471.1">
    <property type="nucleotide sequence ID" value="NZ_CP115450.1"/>
</dbReference>
<gene>
    <name evidence="2" type="ORF">O1G21_35150</name>
</gene>
<proteinExistence type="predicted"/>
<keyword evidence="1" id="KW-1133">Transmembrane helix</keyword>
<name>A0ABY7QDX6_9ACTN</name>
<evidence type="ECO:0000313" key="3">
    <source>
        <dbReference type="Proteomes" id="UP001212821"/>
    </source>
</evidence>
<feature type="transmembrane region" description="Helical" evidence="1">
    <location>
        <begin position="66"/>
        <end position="85"/>
    </location>
</feature>
<organism evidence="2 3">
    <name type="scientific">Kitasatospora cathayae</name>
    <dbReference type="NCBI Taxonomy" id="3004092"/>
    <lineage>
        <taxon>Bacteria</taxon>
        <taxon>Bacillati</taxon>
        <taxon>Actinomycetota</taxon>
        <taxon>Actinomycetes</taxon>
        <taxon>Kitasatosporales</taxon>
        <taxon>Streptomycetaceae</taxon>
        <taxon>Kitasatospora</taxon>
    </lineage>
</organism>
<dbReference type="EMBL" id="CP115450">
    <property type="protein sequence ID" value="WBP90589.1"/>
    <property type="molecule type" value="Genomic_DNA"/>
</dbReference>
<keyword evidence="1" id="KW-0812">Transmembrane</keyword>
<accession>A0ABY7QDX6</accession>
<keyword evidence="1" id="KW-0472">Membrane</keyword>
<keyword evidence="3" id="KW-1185">Reference proteome</keyword>
<reference evidence="3" key="1">
    <citation type="submission" date="2022-12" db="EMBL/GenBank/DDBJ databases">
        <authorList>
            <person name="Mo P."/>
        </authorList>
    </citation>
    <scope>NUCLEOTIDE SEQUENCE [LARGE SCALE GENOMIC DNA]</scope>
    <source>
        <strain evidence="3">HUAS 3-15</strain>
    </source>
</reference>
<evidence type="ECO:0000313" key="2">
    <source>
        <dbReference type="EMBL" id="WBP90589.1"/>
    </source>
</evidence>
<evidence type="ECO:0000256" key="1">
    <source>
        <dbReference type="SAM" id="Phobius"/>
    </source>
</evidence>
<dbReference type="Proteomes" id="UP001212821">
    <property type="component" value="Chromosome"/>
</dbReference>
<sequence length="91" mass="10112">MITSRFTGTDSNGHSHTAVIVSRGDNQRYVECHSCDYQRRVSWDARGTAESHLWSEHNVSGTHRQLALGPFIAAGFGLLLVLFLMSKTHAL</sequence>
<protein>
    <submittedName>
        <fullName evidence="2">Uncharacterized protein</fullName>
    </submittedName>
</protein>